<feature type="domain" description="Protein kinase" evidence="16">
    <location>
        <begin position="306"/>
        <end position="563"/>
    </location>
</feature>
<evidence type="ECO:0000256" key="9">
    <source>
        <dbReference type="ARBA" id="ARBA00022777"/>
    </source>
</evidence>
<evidence type="ECO:0000256" key="12">
    <source>
        <dbReference type="ARBA" id="ARBA00048679"/>
    </source>
</evidence>
<dbReference type="EC" id="2.7.11.1" evidence="3"/>
<name>A0A7M7L3W3_APIME</name>
<keyword evidence="4" id="KW-0723">Serine/threonine-protein kinase</keyword>
<feature type="binding site" evidence="14">
    <location>
        <begin position="312"/>
        <end position="320"/>
    </location>
    <ligand>
        <name>ATP</name>
        <dbReference type="ChEBI" id="CHEBI:30616"/>
    </ligand>
</feature>
<evidence type="ECO:0000256" key="11">
    <source>
        <dbReference type="ARBA" id="ARBA00047899"/>
    </source>
</evidence>
<reference evidence="18" key="1">
    <citation type="submission" date="2021-01" db="UniProtKB">
        <authorList>
            <consortium name="EnsemblMetazoa"/>
        </authorList>
    </citation>
    <scope>IDENTIFICATION</scope>
    <source>
        <strain evidence="18">DH4</strain>
    </source>
</reference>
<dbReference type="PANTHER" id="PTHR24351">
    <property type="entry name" value="RIBOSOMAL PROTEIN S6 KINASE"/>
    <property type="match status" value="1"/>
</dbReference>
<dbReference type="InterPro" id="IPR011009">
    <property type="entry name" value="Kinase-like_dom_sf"/>
</dbReference>
<dbReference type="AlphaFoldDB" id="A0A7M7L3W3"/>
<evidence type="ECO:0000256" key="3">
    <source>
        <dbReference type="ARBA" id="ARBA00012513"/>
    </source>
</evidence>
<feature type="active site" description="Proton acceptor" evidence="13">
    <location>
        <position position="77"/>
    </location>
</feature>
<dbReference type="FunFam" id="1.10.510.10:FF:000010">
    <property type="entry name" value="Ribosomal protein S6 kinase"/>
    <property type="match status" value="1"/>
</dbReference>
<accession>A0A7M7L3W3</accession>
<gene>
    <name evidence="20" type="primary">LOC411481</name>
</gene>
<evidence type="ECO:0000256" key="4">
    <source>
        <dbReference type="ARBA" id="ARBA00022527"/>
    </source>
</evidence>
<evidence type="ECO:0000256" key="7">
    <source>
        <dbReference type="ARBA" id="ARBA00022737"/>
    </source>
</evidence>
<dbReference type="GO" id="GO:0000287">
    <property type="term" value="F:magnesium ion binding"/>
    <property type="evidence" value="ECO:0007669"/>
    <property type="project" value="InterPro"/>
</dbReference>
<evidence type="ECO:0000259" key="16">
    <source>
        <dbReference type="PROSITE" id="PS50011"/>
    </source>
</evidence>
<dbReference type="EnsemblMetazoa" id="XM_026440839">
    <property type="protein sequence ID" value="XP_026296624"/>
    <property type="gene ID" value="LOC411481"/>
</dbReference>
<feature type="domain" description="AGC-kinase C-terminal" evidence="17">
    <location>
        <begin position="209"/>
        <end position="278"/>
    </location>
</feature>
<keyword evidence="19" id="KW-1185">Reference proteome</keyword>
<dbReference type="Gene3D" id="3.30.200.20">
    <property type="entry name" value="Phosphorylase Kinase, domain 1"/>
    <property type="match status" value="2"/>
</dbReference>
<evidence type="ECO:0000313" key="20">
    <source>
        <dbReference type="RefSeq" id="XP_026296624.1"/>
    </source>
</evidence>
<dbReference type="InterPro" id="IPR016239">
    <property type="entry name" value="Ribosomal_S6_kinase_II"/>
</dbReference>
<dbReference type="Pfam" id="PF00069">
    <property type="entry name" value="Pkinase"/>
    <property type="match status" value="2"/>
</dbReference>
<dbReference type="InterPro" id="IPR017892">
    <property type="entry name" value="Pkinase_C"/>
</dbReference>
<dbReference type="PROSITE" id="PS00107">
    <property type="entry name" value="PROTEIN_KINASE_ATP"/>
    <property type="match status" value="1"/>
</dbReference>
<evidence type="ECO:0000313" key="19">
    <source>
        <dbReference type="Proteomes" id="UP000005203"/>
    </source>
</evidence>
<comment type="similarity">
    <text evidence="2">Belongs to the protein kinase superfamily. AGC Ser/Thr protein kinase family. S6 kinase subfamily.</text>
</comment>
<reference evidence="20" key="2">
    <citation type="submission" date="2025-04" db="UniProtKB">
        <authorList>
            <consortium name="RefSeq"/>
        </authorList>
    </citation>
    <scope>IDENTIFICATION</scope>
    <source>
        <strain evidence="20">DH4</strain>
        <tissue evidence="20">Whole body</tissue>
    </source>
</reference>
<feature type="domain" description="Protein kinase" evidence="16">
    <location>
        <begin position="1"/>
        <end position="208"/>
    </location>
</feature>
<feature type="active site" description="Proton acceptor" evidence="13">
    <location>
        <position position="423"/>
    </location>
</feature>
<protein>
    <recommendedName>
        <fullName evidence="3">non-specific serine/threonine protein kinase</fullName>
        <ecNumber evidence="3">2.7.11.1</ecNumber>
    </recommendedName>
</protein>
<dbReference type="OrthoDB" id="63267at2759"/>
<evidence type="ECO:0000256" key="2">
    <source>
        <dbReference type="ARBA" id="ARBA00009804"/>
    </source>
</evidence>
<dbReference type="InterPro" id="IPR000961">
    <property type="entry name" value="AGC-kinase_C"/>
</dbReference>
<dbReference type="SMART" id="SM00220">
    <property type="entry name" value="S_TKc"/>
    <property type="match status" value="2"/>
</dbReference>
<comment type="catalytic activity">
    <reaction evidence="12">
        <text>L-seryl-[protein] + ATP = O-phospho-L-seryl-[protein] + ADP + H(+)</text>
        <dbReference type="Rhea" id="RHEA:17989"/>
        <dbReference type="Rhea" id="RHEA-COMP:9863"/>
        <dbReference type="Rhea" id="RHEA-COMP:11604"/>
        <dbReference type="ChEBI" id="CHEBI:15378"/>
        <dbReference type="ChEBI" id="CHEBI:29999"/>
        <dbReference type="ChEBI" id="CHEBI:30616"/>
        <dbReference type="ChEBI" id="CHEBI:83421"/>
        <dbReference type="ChEBI" id="CHEBI:456216"/>
        <dbReference type="EC" id="2.7.11.1"/>
    </reaction>
</comment>
<dbReference type="PROSITE" id="PS51285">
    <property type="entry name" value="AGC_KINASE_CTER"/>
    <property type="match status" value="1"/>
</dbReference>
<dbReference type="InterPro" id="IPR008271">
    <property type="entry name" value="Ser/Thr_kinase_AS"/>
</dbReference>
<evidence type="ECO:0000256" key="1">
    <source>
        <dbReference type="ARBA" id="ARBA00001946"/>
    </source>
</evidence>
<keyword evidence="9 20" id="KW-0418">Kinase</keyword>
<dbReference type="GO" id="GO:0004674">
    <property type="term" value="F:protein serine/threonine kinase activity"/>
    <property type="evidence" value="ECO:0007669"/>
    <property type="project" value="UniProtKB-KW"/>
</dbReference>
<dbReference type="RefSeq" id="XP_026296624.1">
    <property type="nucleotide sequence ID" value="XM_026440839.1"/>
</dbReference>
<evidence type="ECO:0000256" key="6">
    <source>
        <dbReference type="ARBA" id="ARBA00022679"/>
    </source>
</evidence>
<keyword evidence="10 14" id="KW-0067">ATP-binding</keyword>
<sequence>MERNILVDVEHPFIVRLHYAFQTEGNLYLILDFLRGGDLFSRLAKELMFTEDDVKFYLAELALALDHIHKLGIIYRDLKPENILLDTEGHIALTDFGLSKQPLDDCKAYSFCGTVEYMAPEIVTRKGHSFAADWWSFGVLMFEMLTGALPFQGANRKETMTQILKAKLGMPLNISPDAQALLRVLFKRNPANRLGSGGIEEIKNHPFFATIDWNALYRKEIKPPFKPAVSQEDDAFYFDSEFTCKTPKDSPGVPPSANAHELFRGFSFVAPCLLEDHIKTPEYKNCDSLAATFPTYVSAVSVSDEYDFKQEIGKGSYSTVYLAIHKASKAEYAVKVIEKSKRDPTEEIEILLRYGRHPHIVTLRAVHEDDKRAYLVLELLRGGELLDRLLQRRNLTEKEAAEVMYTIVSVVNYLHENGVVHRDLKPSNILYSKLGADPTTLCLCDLGFAKQLRAENGLLMTPCYTANFVAPEVLKRQGYDAACDIWSLGVLLYIMLAGYTPFRNSPGDSATDILDRIGPGYIDVESGIWCQISNEAKELVKRMLHVDPNRRPTAAAILKYPWIANRHRLPQKILPESTKDPHSLKIAVAATYRAMSSSPRSPHIGPVVMSELARRRTQAKPIGPTEI</sequence>
<dbReference type="SUPFAM" id="SSF56112">
    <property type="entry name" value="Protein kinase-like (PK-like)"/>
    <property type="match status" value="2"/>
</dbReference>
<comment type="cofactor">
    <cofactor evidence="1">
        <name>Mg(2+)</name>
        <dbReference type="ChEBI" id="CHEBI:18420"/>
    </cofactor>
</comment>
<dbReference type="Gene3D" id="1.10.510.10">
    <property type="entry name" value="Transferase(Phosphotransferase) domain 1"/>
    <property type="match status" value="2"/>
</dbReference>
<keyword evidence="7" id="KW-0677">Repeat</keyword>
<evidence type="ECO:0000256" key="8">
    <source>
        <dbReference type="ARBA" id="ARBA00022741"/>
    </source>
</evidence>
<dbReference type="GO" id="GO:0035556">
    <property type="term" value="P:intracellular signal transduction"/>
    <property type="evidence" value="ECO:0007669"/>
    <property type="project" value="InterPro"/>
</dbReference>
<dbReference type="SMART" id="SM00133">
    <property type="entry name" value="S_TK_X"/>
    <property type="match status" value="1"/>
</dbReference>
<keyword evidence="6" id="KW-0808">Transferase</keyword>
<keyword evidence="5" id="KW-0597">Phosphoprotein</keyword>
<organism evidence="18">
    <name type="scientific">Apis mellifera</name>
    <name type="common">Honeybee</name>
    <dbReference type="NCBI Taxonomy" id="7460"/>
    <lineage>
        <taxon>Eukaryota</taxon>
        <taxon>Metazoa</taxon>
        <taxon>Ecdysozoa</taxon>
        <taxon>Arthropoda</taxon>
        <taxon>Hexapoda</taxon>
        <taxon>Insecta</taxon>
        <taxon>Pterygota</taxon>
        <taxon>Neoptera</taxon>
        <taxon>Endopterygota</taxon>
        <taxon>Hymenoptera</taxon>
        <taxon>Apocrita</taxon>
        <taxon>Aculeata</taxon>
        <taxon>Apoidea</taxon>
        <taxon>Anthophila</taxon>
        <taxon>Apidae</taxon>
        <taxon>Apis</taxon>
    </lineage>
</organism>
<evidence type="ECO:0000256" key="10">
    <source>
        <dbReference type="ARBA" id="ARBA00022840"/>
    </source>
</evidence>
<accession>A0A8B8H0J9</accession>
<evidence type="ECO:0000256" key="15">
    <source>
        <dbReference type="PROSITE-ProRule" id="PRU10141"/>
    </source>
</evidence>
<dbReference type="FunFam" id="1.10.510.10:FF:001170">
    <property type="entry name" value="Ribosomal protein S6 kinase alpha-1"/>
    <property type="match status" value="1"/>
</dbReference>
<dbReference type="PIRSF" id="PIRSF000606">
    <property type="entry name" value="Ribsml_S6_kin_2"/>
    <property type="match status" value="1"/>
</dbReference>
<keyword evidence="8 14" id="KW-0547">Nucleotide-binding</keyword>
<evidence type="ECO:0000259" key="17">
    <source>
        <dbReference type="PROSITE" id="PS51285"/>
    </source>
</evidence>
<comment type="catalytic activity">
    <reaction evidence="11">
        <text>L-threonyl-[protein] + ATP = O-phospho-L-threonyl-[protein] + ADP + H(+)</text>
        <dbReference type="Rhea" id="RHEA:46608"/>
        <dbReference type="Rhea" id="RHEA-COMP:11060"/>
        <dbReference type="Rhea" id="RHEA-COMP:11605"/>
        <dbReference type="ChEBI" id="CHEBI:15378"/>
        <dbReference type="ChEBI" id="CHEBI:30013"/>
        <dbReference type="ChEBI" id="CHEBI:30616"/>
        <dbReference type="ChEBI" id="CHEBI:61977"/>
        <dbReference type="ChEBI" id="CHEBI:456216"/>
        <dbReference type="EC" id="2.7.11.1"/>
    </reaction>
</comment>
<evidence type="ECO:0000256" key="14">
    <source>
        <dbReference type="PIRSR" id="PIRSR000606-51"/>
    </source>
</evidence>
<evidence type="ECO:0000256" key="5">
    <source>
        <dbReference type="ARBA" id="ARBA00022553"/>
    </source>
</evidence>
<evidence type="ECO:0000313" key="18">
    <source>
        <dbReference type="EnsemblMetazoa" id="XP_026296624"/>
    </source>
</evidence>
<dbReference type="InterPro" id="IPR017441">
    <property type="entry name" value="Protein_kinase_ATP_BS"/>
</dbReference>
<dbReference type="GeneID" id="411481"/>
<dbReference type="PROSITE" id="PS00108">
    <property type="entry name" value="PROTEIN_KINASE_ST"/>
    <property type="match status" value="2"/>
</dbReference>
<feature type="binding site" evidence="14 15">
    <location>
        <position position="335"/>
    </location>
    <ligand>
        <name>ATP</name>
        <dbReference type="ChEBI" id="CHEBI:30616"/>
    </ligand>
</feature>
<evidence type="ECO:0000256" key="13">
    <source>
        <dbReference type="PIRSR" id="PIRSR000606-50"/>
    </source>
</evidence>
<dbReference type="CDD" id="cd14091">
    <property type="entry name" value="STKc_RSK_C"/>
    <property type="match status" value="1"/>
</dbReference>
<dbReference type="Proteomes" id="UP000005203">
    <property type="component" value="Linkage group LG5"/>
</dbReference>
<proteinExistence type="inferred from homology"/>
<dbReference type="Pfam" id="PF00433">
    <property type="entry name" value="Pkinase_C"/>
    <property type="match status" value="1"/>
</dbReference>
<dbReference type="InterPro" id="IPR000719">
    <property type="entry name" value="Prot_kinase_dom"/>
</dbReference>
<dbReference type="GO" id="GO:0005524">
    <property type="term" value="F:ATP binding"/>
    <property type="evidence" value="ECO:0007669"/>
    <property type="project" value="UniProtKB-UniRule"/>
</dbReference>
<dbReference type="PROSITE" id="PS50011">
    <property type="entry name" value="PROTEIN_KINASE_DOM"/>
    <property type="match status" value="2"/>
</dbReference>